<keyword evidence="2" id="KW-0479">Metal-binding</keyword>
<comment type="caution">
    <text evidence="6">The sequence shown here is derived from an EMBL/GenBank/DDBJ whole genome shotgun (WGS) entry which is preliminary data.</text>
</comment>
<protein>
    <recommendedName>
        <fullName evidence="5">CENP-V/GFA domain-containing protein</fullName>
    </recommendedName>
</protein>
<dbReference type="InterPro" id="IPR011057">
    <property type="entry name" value="Mss4-like_sf"/>
</dbReference>
<name>A0A2V3V9W4_9SPHN</name>
<keyword evidence="3" id="KW-0862">Zinc</keyword>
<dbReference type="RefSeq" id="WP_110297763.1">
    <property type="nucleotide sequence ID" value="NZ_QJJM01000003.1"/>
</dbReference>
<dbReference type="Pfam" id="PF04828">
    <property type="entry name" value="GFA"/>
    <property type="match status" value="1"/>
</dbReference>
<evidence type="ECO:0000313" key="6">
    <source>
        <dbReference type="EMBL" id="PXW77934.1"/>
    </source>
</evidence>
<comment type="similarity">
    <text evidence="1">Belongs to the Gfa family.</text>
</comment>
<evidence type="ECO:0000256" key="1">
    <source>
        <dbReference type="ARBA" id="ARBA00005495"/>
    </source>
</evidence>
<evidence type="ECO:0000256" key="4">
    <source>
        <dbReference type="ARBA" id="ARBA00023239"/>
    </source>
</evidence>
<dbReference type="EMBL" id="QJJM01000003">
    <property type="protein sequence ID" value="PXW77934.1"/>
    <property type="molecule type" value="Genomic_DNA"/>
</dbReference>
<accession>A0A2V3V9W4</accession>
<dbReference type="GO" id="GO:0016846">
    <property type="term" value="F:carbon-sulfur lyase activity"/>
    <property type="evidence" value="ECO:0007669"/>
    <property type="project" value="InterPro"/>
</dbReference>
<dbReference type="PANTHER" id="PTHR33337">
    <property type="entry name" value="GFA DOMAIN-CONTAINING PROTEIN"/>
    <property type="match status" value="1"/>
</dbReference>
<proteinExistence type="inferred from homology"/>
<dbReference type="PANTHER" id="PTHR33337:SF40">
    <property type="entry name" value="CENP-V_GFA DOMAIN-CONTAINING PROTEIN-RELATED"/>
    <property type="match status" value="1"/>
</dbReference>
<feature type="domain" description="CENP-V/GFA" evidence="5">
    <location>
        <begin position="2"/>
        <end position="116"/>
    </location>
</feature>
<dbReference type="Gene3D" id="3.90.1590.10">
    <property type="entry name" value="glutathione-dependent formaldehyde- activating enzyme (gfa)"/>
    <property type="match status" value="1"/>
</dbReference>
<gene>
    <name evidence="6" type="ORF">C7451_10339</name>
</gene>
<keyword evidence="4" id="KW-0456">Lyase</keyword>
<dbReference type="Proteomes" id="UP000248014">
    <property type="component" value="Unassembled WGS sequence"/>
</dbReference>
<evidence type="ECO:0000256" key="3">
    <source>
        <dbReference type="ARBA" id="ARBA00022833"/>
    </source>
</evidence>
<dbReference type="PROSITE" id="PS51891">
    <property type="entry name" value="CENP_V_GFA"/>
    <property type="match status" value="1"/>
</dbReference>
<sequence>MHTGSCLCGAISFTVSAPLKGPDACHCSQCRKQSGHYWASTDVQRSDLAITGEEHVRWYQSSPRVRRGFCSTCGSFLFWDPPHRESMAVAMGAFDQPTDTHLHVHIFTAHKGDYYDIADGLPQE</sequence>
<evidence type="ECO:0000313" key="7">
    <source>
        <dbReference type="Proteomes" id="UP000248014"/>
    </source>
</evidence>
<dbReference type="SUPFAM" id="SSF51316">
    <property type="entry name" value="Mss4-like"/>
    <property type="match status" value="1"/>
</dbReference>
<dbReference type="OrthoDB" id="7186766at2"/>
<keyword evidence="7" id="KW-1185">Reference proteome</keyword>
<dbReference type="GO" id="GO:0046872">
    <property type="term" value="F:metal ion binding"/>
    <property type="evidence" value="ECO:0007669"/>
    <property type="project" value="UniProtKB-KW"/>
</dbReference>
<evidence type="ECO:0000259" key="5">
    <source>
        <dbReference type="PROSITE" id="PS51891"/>
    </source>
</evidence>
<evidence type="ECO:0000256" key="2">
    <source>
        <dbReference type="ARBA" id="ARBA00022723"/>
    </source>
</evidence>
<reference evidence="6 7" key="1">
    <citation type="submission" date="2018-05" db="EMBL/GenBank/DDBJ databases">
        <title>Genomic Encyclopedia of Type Strains, Phase IV (KMG-IV): sequencing the most valuable type-strain genomes for metagenomic binning, comparative biology and taxonomic classification.</title>
        <authorList>
            <person name="Goeker M."/>
        </authorList>
    </citation>
    <scope>NUCLEOTIDE SEQUENCE [LARGE SCALE GENOMIC DNA]</scope>
    <source>
        <strain evidence="6 7">DSM 3183</strain>
    </source>
</reference>
<dbReference type="InterPro" id="IPR006913">
    <property type="entry name" value="CENP-V/GFA"/>
</dbReference>
<dbReference type="AlphaFoldDB" id="A0A2V3V9W4"/>
<organism evidence="6 7">
    <name type="scientific">Blastomonas natatoria</name>
    <dbReference type="NCBI Taxonomy" id="34015"/>
    <lineage>
        <taxon>Bacteria</taxon>
        <taxon>Pseudomonadati</taxon>
        <taxon>Pseudomonadota</taxon>
        <taxon>Alphaproteobacteria</taxon>
        <taxon>Sphingomonadales</taxon>
        <taxon>Sphingomonadaceae</taxon>
        <taxon>Blastomonas</taxon>
    </lineage>
</organism>